<protein>
    <submittedName>
        <fullName evidence="1">Uncharacterized protein</fullName>
    </submittedName>
</protein>
<evidence type="ECO:0000313" key="1">
    <source>
        <dbReference type="EMBL" id="PIR92602.1"/>
    </source>
</evidence>
<evidence type="ECO:0000313" key="2">
    <source>
        <dbReference type="Proteomes" id="UP000228510"/>
    </source>
</evidence>
<dbReference type="Proteomes" id="UP000228510">
    <property type="component" value="Unassembled WGS sequence"/>
</dbReference>
<proteinExistence type="predicted"/>
<accession>A0A2H0V0L0</accession>
<name>A0A2H0V0L0_9BACT</name>
<organism evidence="1 2">
    <name type="scientific">Candidatus Falkowbacteria bacterium CG10_big_fil_rev_8_21_14_0_10_44_15</name>
    <dbReference type="NCBI Taxonomy" id="1974569"/>
    <lineage>
        <taxon>Bacteria</taxon>
        <taxon>Candidatus Falkowiibacteriota</taxon>
    </lineage>
</organism>
<comment type="caution">
    <text evidence="1">The sequence shown here is derived from an EMBL/GenBank/DDBJ whole genome shotgun (WGS) entry which is preliminary data.</text>
</comment>
<dbReference type="EMBL" id="PFAT01000014">
    <property type="protein sequence ID" value="PIR92602.1"/>
    <property type="molecule type" value="Genomic_DNA"/>
</dbReference>
<dbReference type="AlphaFoldDB" id="A0A2H0V0L0"/>
<reference evidence="2" key="1">
    <citation type="submission" date="2017-09" db="EMBL/GenBank/DDBJ databases">
        <title>Depth-based differentiation of microbial function through sediment-hosted aquifers and enrichment of novel symbionts in the deep terrestrial subsurface.</title>
        <authorList>
            <person name="Probst A.J."/>
            <person name="Ladd B."/>
            <person name="Jarett J.K."/>
            <person name="Geller-Mcgrath D.E."/>
            <person name="Sieber C.M.K."/>
            <person name="Emerson J.B."/>
            <person name="Anantharaman K."/>
            <person name="Thomas B.C."/>
            <person name="Malmstrom R."/>
            <person name="Stieglmeier M."/>
            <person name="Klingl A."/>
            <person name="Woyke T."/>
            <person name="Ryan C.M."/>
            <person name="Banfield J.F."/>
        </authorList>
    </citation>
    <scope>NUCLEOTIDE SEQUENCE [LARGE SCALE GENOMIC DNA]</scope>
</reference>
<sequence>MYALSNFRKFVEDNAARLGDKAEGILERAVQVSNGEVIPATHVKEIMGDDDLERDFCVVVLTPEHLEIGMSALRASGENRNIDEDLLPQAPAGKFRIIGVDTFDYQTWLVGDCDTLLEAQELAEKKVGDMTVMHIFNDHGRRVWFTGTP</sequence>
<gene>
    <name evidence="1" type="ORF">COU01_00840</name>
</gene>